<evidence type="ECO:0000313" key="1">
    <source>
        <dbReference type="EMBL" id="GMT27135.1"/>
    </source>
</evidence>
<dbReference type="Pfam" id="PF03665">
    <property type="entry name" value="UPF0172"/>
    <property type="match status" value="1"/>
</dbReference>
<reference evidence="1" key="1">
    <citation type="submission" date="2023-10" db="EMBL/GenBank/DDBJ databases">
        <title>Genome assembly of Pristionchus species.</title>
        <authorList>
            <person name="Yoshida K."/>
            <person name="Sommer R.J."/>
        </authorList>
    </citation>
    <scope>NUCLEOTIDE SEQUENCE</scope>
    <source>
        <strain evidence="1">RS5133</strain>
    </source>
</reference>
<dbReference type="CDD" id="cd08060">
    <property type="entry name" value="MPN_UPF0172"/>
    <property type="match status" value="1"/>
</dbReference>
<keyword evidence="2" id="KW-1185">Reference proteome</keyword>
<proteinExistence type="predicted"/>
<organism evidence="1 2">
    <name type="scientific">Pristionchus fissidentatus</name>
    <dbReference type="NCBI Taxonomy" id="1538716"/>
    <lineage>
        <taxon>Eukaryota</taxon>
        <taxon>Metazoa</taxon>
        <taxon>Ecdysozoa</taxon>
        <taxon>Nematoda</taxon>
        <taxon>Chromadorea</taxon>
        <taxon>Rhabditida</taxon>
        <taxon>Rhabditina</taxon>
        <taxon>Diplogasteromorpha</taxon>
        <taxon>Diplogasteroidea</taxon>
        <taxon>Neodiplogasteridae</taxon>
        <taxon>Pristionchus</taxon>
    </lineage>
</organism>
<name>A0AAV5W9R5_9BILA</name>
<dbReference type="InterPro" id="IPR005366">
    <property type="entry name" value="EMC8/9"/>
</dbReference>
<accession>A0AAV5W9R5</accession>
<dbReference type="PANTHER" id="PTHR12941">
    <property type="entry name" value="ER MEMBRANE PROTEIN COMPLEX"/>
    <property type="match status" value="1"/>
</dbReference>
<dbReference type="PANTHER" id="PTHR12941:SF10">
    <property type="entry name" value="ER MEMBRANE PROTEIN COMPLEX SUBUNIT 8_9 HOMOLOG"/>
    <property type="match status" value="1"/>
</dbReference>
<evidence type="ECO:0008006" key="3">
    <source>
        <dbReference type="Google" id="ProtNLM"/>
    </source>
</evidence>
<protein>
    <recommendedName>
        <fullName evidence="3">MPN domain-containing protein</fullName>
    </recommendedName>
</protein>
<dbReference type="Gene3D" id="3.40.140.10">
    <property type="entry name" value="Cytidine Deaminase, domain 2"/>
    <property type="match status" value="1"/>
</dbReference>
<sequence>MAIEVDALPYATIVLHALKYPAKAVYGLLLGEVKGNKVKVNNVVPLAHEASPLSPSLEIALTLVSSRPNGEAIVGVYYAPANLKETGLSIFLSELSLLFISSPTAIRLAQKIAAINGGPATIVELQNAKLEGGCQNECLTGRQSTESSWKEVGISASQDTLTTVSQAAQRRLHREVVDFENHLDTPESDFYNAALAASILESY</sequence>
<comment type="caution">
    <text evidence="1">The sequence shown here is derived from an EMBL/GenBank/DDBJ whole genome shotgun (WGS) entry which is preliminary data.</text>
</comment>
<gene>
    <name evidence="1" type="ORF">PFISCL1PPCAC_18432</name>
</gene>
<evidence type="ECO:0000313" key="2">
    <source>
        <dbReference type="Proteomes" id="UP001432322"/>
    </source>
</evidence>
<dbReference type="Proteomes" id="UP001432322">
    <property type="component" value="Unassembled WGS sequence"/>
</dbReference>
<dbReference type="EMBL" id="BTSY01000005">
    <property type="protein sequence ID" value="GMT27135.1"/>
    <property type="molecule type" value="Genomic_DNA"/>
</dbReference>
<dbReference type="GO" id="GO:0072546">
    <property type="term" value="C:EMC complex"/>
    <property type="evidence" value="ECO:0007669"/>
    <property type="project" value="InterPro"/>
</dbReference>
<dbReference type="AlphaFoldDB" id="A0AAV5W9R5"/>